<accession>A0A5D2LQ50</accession>
<keyword evidence="2" id="KW-1185">Reference proteome</keyword>
<name>A0A5D2LQ50_GOSTO</name>
<reference evidence="1 2" key="1">
    <citation type="submission" date="2019-07" db="EMBL/GenBank/DDBJ databases">
        <title>WGS assembly of Gossypium tomentosum.</title>
        <authorList>
            <person name="Chen Z.J."/>
            <person name="Sreedasyam A."/>
            <person name="Ando A."/>
            <person name="Song Q."/>
            <person name="De L."/>
            <person name="Hulse-Kemp A."/>
            <person name="Ding M."/>
            <person name="Ye W."/>
            <person name="Kirkbride R."/>
            <person name="Jenkins J."/>
            <person name="Plott C."/>
            <person name="Lovell J."/>
            <person name="Lin Y.-M."/>
            <person name="Vaughn R."/>
            <person name="Liu B."/>
            <person name="Li W."/>
            <person name="Simpson S."/>
            <person name="Scheffler B."/>
            <person name="Saski C."/>
            <person name="Grover C."/>
            <person name="Hu G."/>
            <person name="Conover J."/>
            <person name="Carlson J."/>
            <person name="Shu S."/>
            <person name="Boston L."/>
            <person name="Williams M."/>
            <person name="Peterson D."/>
            <person name="Mcgee K."/>
            <person name="Jones D."/>
            <person name="Wendel J."/>
            <person name="Stelly D."/>
            <person name="Grimwood J."/>
            <person name="Schmutz J."/>
        </authorList>
    </citation>
    <scope>NUCLEOTIDE SEQUENCE [LARGE SCALE GENOMIC DNA]</scope>
    <source>
        <strain evidence="1">7179.01</strain>
    </source>
</reference>
<proteinExistence type="predicted"/>
<protein>
    <submittedName>
        <fullName evidence="1">Uncharacterized protein</fullName>
    </submittedName>
</protein>
<dbReference type="AlphaFoldDB" id="A0A5D2LQ50"/>
<evidence type="ECO:0000313" key="1">
    <source>
        <dbReference type="EMBL" id="TYH81539.1"/>
    </source>
</evidence>
<dbReference type="Proteomes" id="UP000322667">
    <property type="component" value="Chromosome D03"/>
</dbReference>
<dbReference type="EMBL" id="CM017625">
    <property type="protein sequence ID" value="TYH81539.1"/>
    <property type="molecule type" value="Genomic_DNA"/>
</dbReference>
<organism evidence="1 2">
    <name type="scientific">Gossypium tomentosum</name>
    <name type="common">Hawaiian cotton</name>
    <name type="synonym">Gossypium sandvicense</name>
    <dbReference type="NCBI Taxonomy" id="34277"/>
    <lineage>
        <taxon>Eukaryota</taxon>
        <taxon>Viridiplantae</taxon>
        <taxon>Streptophyta</taxon>
        <taxon>Embryophyta</taxon>
        <taxon>Tracheophyta</taxon>
        <taxon>Spermatophyta</taxon>
        <taxon>Magnoliopsida</taxon>
        <taxon>eudicotyledons</taxon>
        <taxon>Gunneridae</taxon>
        <taxon>Pentapetalae</taxon>
        <taxon>rosids</taxon>
        <taxon>malvids</taxon>
        <taxon>Malvales</taxon>
        <taxon>Malvaceae</taxon>
        <taxon>Malvoideae</taxon>
        <taxon>Gossypium</taxon>
    </lineage>
</organism>
<sequence length="38" mass="4578">MTVPQPCKISLGKVWRVSPVFFQHWWKREGDTFVNFLI</sequence>
<gene>
    <name evidence="1" type="ORF">ES332_D03G207900v1</name>
</gene>
<evidence type="ECO:0000313" key="2">
    <source>
        <dbReference type="Proteomes" id="UP000322667"/>
    </source>
</evidence>